<sequence>MTEQMNGPMNGDASKFIDNIDPDDPAYQREMQRPAEVKEDVTQMERRKRVSLILNSLQFREELEHIAVEQLSKGPHPNSILALSSITELLLPQAKFNQSASLQKGLSGGGTIVPVNDIKGQDAKYYNKGERLLRCKLAATYRLVDLYGWTHGIYNHITVRVSQDLEHFLINPFGMLYHEVTAASLVKVDMQGDIIDPGVTNLGINTAGYTLHSAIHQARPDIRVIIHLHTPAAVAVSAMKEGLMPVCQEACIVGACSYHEYNGIVDGDEERDAIARNLGVTNKVMFLRNHGVVCCGATIEEAWHYAFNLMHACETQVRLLPIGEENIIRIPEDVQQKTNEFANVGGGGVDTSARKWRLGELEFEALMRHLDNAGFRTGYVYRDPVTKMMKNRTASEVEIPPAVTAVGESPYEDDMDRFTSPIKDALTRQKQQGKSVWLNSPNVYSKEEIKEIGTPNPKTITKWKDTGSPTRVGTAVKIEGANAFVVPGGDTKELKARTQEIRKVFSGEKITSGPQSKVLEGTTWEEAKEDGTGELKQGIQIGAASKGIIQRDHQHNAVVYKQYYAANPFDNVTQDDVEAYQKEIERKARGEPESPELTPGPDGQLISSEERQQQLRESQPQETNIDDPAPAVKLQRSSSDRRPEQSPQLVKELNDNFQRSKSERKPKNKSKAINGDDAGNKSDTMPGKSSTEASPSKAATLPASTSSPQKEKKKKKKFRMPSFSKKKDKKETNV</sequence>
<dbReference type="SMART" id="SM01007">
    <property type="entry name" value="Aldolase_II"/>
    <property type="match status" value="1"/>
</dbReference>
<comment type="similarity">
    <text evidence="1">Belongs to the aldolase class II family. Adducin subfamily.</text>
</comment>
<dbReference type="InterPro" id="IPR001303">
    <property type="entry name" value="Aldolase_II/adducin_N"/>
</dbReference>
<proteinExistence type="inferred from homology"/>
<comment type="caution">
    <text evidence="3">The sequence shown here is derived from an EMBL/GenBank/DDBJ whole genome shotgun (WGS) entry which is preliminary data.</text>
</comment>
<dbReference type="AlphaFoldDB" id="A0A8J1T6V2"/>
<dbReference type="Gene3D" id="3.40.225.10">
    <property type="entry name" value="Class II aldolase/adducin N-terminal domain"/>
    <property type="match status" value="1"/>
</dbReference>
<dbReference type="OrthoDB" id="3238794at2759"/>
<organism evidence="3 4">
    <name type="scientific">Owenia fusiformis</name>
    <name type="common">Polychaete worm</name>
    <dbReference type="NCBI Taxonomy" id="6347"/>
    <lineage>
        <taxon>Eukaryota</taxon>
        <taxon>Metazoa</taxon>
        <taxon>Spiralia</taxon>
        <taxon>Lophotrochozoa</taxon>
        <taxon>Annelida</taxon>
        <taxon>Polychaeta</taxon>
        <taxon>Sedentaria</taxon>
        <taxon>Canalipalpata</taxon>
        <taxon>Sabellida</taxon>
        <taxon>Oweniida</taxon>
        <taxon>Oweniidae</taxon>
        <taxon>Owenia</taxon>
    </lineage>
</organism>
<gene>
    <name evidence="3" type="ORF">OFUS_LOCUS10284</name>
</gene>
<feature type="compositionally biased region" description="Polar residues" evidence="2">
    <location>
        <begin position="681"/>
        <end position="694"/>
    </location>
</feature>
<accession>A0A8J1T6V2</accession>
<dbReference type="Proteomes" id="UP000749559">
    <property type="component" value="Unassembled WGS sequence"/>
</dbReference>
<name>A0A8J1T6V2_OWEFU</name>
<dbReference type="GO" id="GO:0014069">
    <property type="term" value="C:postsynaptic density"/>
    <property type="evidence" value="ECO:0007669"/>
    <property type="project" value="TreeGrafter"/>
</dbReference>
<dbReference type="PANTHER" id="PTHR10672:SF3">
    <property type="entry name" value="PROTEIN HU-LI TAI SHAO"/>
    <property type="match status" value="1"/>
</dbReference>
<dbReference type="FunFam" id="3.40.225.10:FF:000013">
    <property type="entry name" value="Class II aldolase"/>
    <property type="match status" value="1"/>
</dbReference>
<feature type="region of interest" description="Disordered" evidence="2">
    <location>
        <begin position="1"/>
        <end position="26"/>
    </location>
</feature>
<feature type="compositionally biased region" description="Basic residues" evidence="2">
    <location>
        <begin position="711"/>
        <end position="728"/>
    </location>
</feature>
<protein>
    <submittedName>
        <fullName evidence="3">Uncharacterized protein</fullName>
    </submittedName>
</protein>
<dbReference type="SUPFAM" id="SSF53639">
    <property type="entry name" value="AraD/HMP-PK domain-like"/>
    <property type="match status" value="1"/>
</dbReference>
<dbReference type="InterPro" id="IPR051017">
    <property type="entry name" value="Aldolase-II_Adducin_sf"/>
</dbReference>
<reference evidence="3" key="1">
    <citation type="submission" date="2022-03" db="EMBL/GenBank/DDBJ databases">
        <authorList>
            <person name="Martin C."/>
        </authorList>
    </citation>
    <scope>NUCLEOTIDE SEQUENCE</scope>
</reference>
<keyword evidence="4" id="KW-1185">Reference proteome</keyword>
<dbReference type="NCBIfam" id="NF005451">
    <property type="entry name" value="PRK07044.1"/>
    <property type="match status" value="1"/>
</dbReference>
<dbReference type="EMBL" id="CAIIXF020000005">
    <property type="protein sequence ID" value="CAH1784017.1"/>
    <property type="molecule type" value="Genomic_DNA"/>
</dbReference>
<dbReference type="GO" id="GO:0005886">
    <property type="term" value="C:plasma membrane"/>
    <property type="evidence" value="ECO:0007669"/>
    <property type="project" value="UniProtKB-SubCell"/>
</dbReference>
<dbReference type="GO" id="GO:0005856">
    <property type="term" value="C:cytoskeleton"/>
    <property type="evidence" value="ECO:0007669"/>
    <property type="project" value="TreeGrafter"/>
</dbReference>
<evidence type="ECO:0000256" key="2">
    <source>
        <dbReference type="SAM" id="MobiDB-lite"/>
    </source>
</evidence>
<feature type="region of interest" description="Disordered" evidence="2">
    <location>
        <begin position="586"/>
        <end position="734"/>
    </location>
</feature>
<evidence type="ECO:0000313" key="4">
    <source>
        <dbReference type="Proteomes" id="UP000749559"/>
    </source>
</evidence>
<feature type="compositionally biased region" description="Basic and acidic residues" evidence="2">
    <location>
        <begin position="652"/>
        <end position="665"/>
    </location>
</feature>
<dbReference type="Pfam" id="PF00596">
    <property type="entry name" value="Aldolase_II"/>
    <property type="match status" value="1"/>
</dbReference>
<evidence type="ECO:0000256" key="1">
    <source>
        <dbReference type="ARBA" id="ARBA00006274"/>
    </source>
</evidence>
<evidence type="ECO:0000313" key="3">
    <source>
        <dbReference type="EMBL" id="CAH1784017.1"/>
    </source>
</evidence>
<dbReference type="InterPro" id="IPR036409">
    <property type="entry name" value="Aldolase_II/adducin_N_sf"/>
</dbReference>
<dbReference type="GO" id="GO:0051015">
    <property type="term" value="F:actin filament binding"/>
    <property type="evidence" value="ECO:0007669"/>
    <property type="project" value="TreeGrafter"/>
</dbReference>
<dbReference type="PANTHER" id="PTHR10672">
    <property type="entry name" value="ADDUCIN"/>
    <property type="match status" value="1"/>
</dbReference>